<dbReference type="InterPro" id="IPR002156">
    <property type="entry name" value="RNaseH_domain"/>
</dbReference>
<feature type="domain" description="RNase H type-1" evidence="1">
    <location>
        <begin position="52"/>
        <end position="172"/>
    </location>
</feature>
<sequence length="202" mass="23495">MMSLKFARDDAKEWMEMKVAHNPGDIQPQQPETNPARYQNWQPPAIGWLKCNYDGSFVSSNLPAKSGWIIRDHNRVYMGSGQAMGGVLNDAMECELQSLIIAMQHCWTRGYQRVCFEGDNQEVVKLINGTKINFGSYNWIREVKRWKMKFDAVEFKWINRSCNKPADILAKKEIPNNSSFFFHSLIPRVISDVLQCDYYSYH</sequence>
<dbReference type="InterPro" id="IPR044730">
    <property type="entry name" value="RNase_H-like_dom_plant"/>
</dbReference>
<dbReference type="PANTHER" id="PTHR47723">
    <property type="entry name" value="OS05G0353850 PROTEIN"/>
    <property type="match status" value="1"/>
</dbReference>
<dbReference type="GO" id="GO:0003676">
    <property type="term" value="F:nucleic acid binding"/>
    <property type="evidence" value="ECO:0007669"/>
    <property type="project" value="InterPro"/>
</dbReference>
<dbReference type="OrthoDB" id="1029524at2759"/>
<evidence type="ECO:0000259" key="1">
    <source>
        <dbReference type="Pfam" id="PF13456"/>
    </source>
</evidence>
<dbReference type="PANTHER" id="PTHR47723:SF19">
    <property type="entry name" value="POLYNUCLEOTIDYL TRANSFERASE, RIBONUCLEASE H-LIKE SUPERFAMILY PROTEIN"/>
    <property type="match status" value="1"/>
</dbReference>
<dbReference type="KEGG" id="aly:9316778"/>
<dbReference type="SUPFAM" id="SSF53098">
    <property type="entry name" value="Ribonuclease H-like"/>
    <property type="match status" value="1"/>
</dbReference>
<dbReference type="InterPro" id="IPR053151">
    <property type="entry name" value="RNase_H-like"/>
</dbReference>
<keyword evidence="3" id="KW-1185">Reference proteome</keyword>
<accession>D7LBI6</accession>
<dbReference type="AlphaFoldDB" id="D7LBI6"/>
<gene>
    <name evidence="2" type="ORF">ARALYDRAFT_901248</name>
</gene>
<dbReference type="HOGENOM" id="CLU_000680_5_2_1"/>
<organism evidence="3">
    <name type="scientific">Arabidopsis lyrata subsp. lyrata</name>
    <name type="common">Lyre-leaved rock-cress</name>
    <dbReference type="NCBI Taxonomy" id="81972"/>
    <lineage>
        <taxon>Eukaryota</taxon>
        <taxon>Viridiplantae</taxon>
        <taxon>Streptophyta</taxon>
        <taxon>Embryophyta</taxon>
        <taxon>Tracheophyta</taxon>
        <taxon>Spermatophyta</taxon>
        <taxon>Magnoliopsida</taxon>
        <taxon>eudicotyledons</taxon>
        <taxon>Gunneridae</taxon>
        <taxon>Pentapetalae</taxon>
        <taxon>rosids</taxon>
        <taxon>malvids</taxon>
        <taxon>Brassicales</taxon>
        <taxon>Brassicaceae</taxon>
        <taxon>Camelineae</taxon>
        <taxon>Arabidopsis</taxon>
    </lineage>
</organism>
<dbReference type="InterPro" id="IPR036397">
    <property type="entry name" value="RNaseH_sf"/>
</dbReference>
<evidence type="ECO:0000313" key="2">
    <source>
        <dbReference type="EMBL" id="EFH55150.1"/>
    </source>
</evidence>
<dbReference type="GO" id="GO:0004523">
    <property type="term" value="F:RNA-DNA hybrid ribonuclease activity"/>
    <property type="evidence" value="ECO:0007669"/>
    <property type="project" value="InterPro"/>
</dbReference>
<evidence type="ECO:0000313" key="3">
    <source>
        <dbReference type="Proteomes" id="UP000008694"/>
    </source>
</evidence>
<protein>
    <recommendedName>
        <fullName evidence="1">RNase H type-1 domain-containing protein</fullName>
    </recommendedName>
</protein>
<dbReference type="Pfam" id="PF13456">
    <property type="entry name" value="RVT_3"/>
    <property type="match status" value="1"/>
</dbReference>
<dbReference type="Proteomes" id="UP000008694">
    <property type="component" value="Unassembled WGS sequence"/>
</dbReference>
<dbReference type="EMBL" id="GL348716">
    <property type="protein sequence ID" value="EFH55150.1"/>
    <property type="molecule type" value="Genomic_DNA"/>
</dbReference>
<dbReference type="Gramene" id="scaffold_400749.1">
    <property type="protein sequence ID" value="scaffold_400749.1"/>
    <property type="gene ID" value="scaffold_400749.1"/>
</dbReference>
<dbReference type="InterPro" id="IPR012337">
    <property type="entry name" value="RNaseH-like_sf"/>
</dbReference>
<name>D7LBI6_ARALL</name>
<dbReference type="Gene3D" id="3.30.420.10">
    <property type="entry name" value="Ribonuclease H-like superfamily/Ribonuclease H"/>
    <property type="match status" value="1"/>
</dbReference>
<proteinExistence type="predicted"/>
<dbReference type="eggNOG" id="KOG1075">
    <property type="taxonomic scope" value="Eukaryota"/>
</dbReference>
<reference evidence="3" key="1">
    <citation type="journal article" date="2011" name="Nat. Genet.">
        <title>The Arabidopsis lyrata genome sequence and the basis of rapid genome size change.</title>
        <authorList>
            <person name="Hu T.T."/>
            <person name="Pattyn P."/>
            <person name="Bakker E.G."/>
            <person name="Cao J."/>
            <person name="Cheng J.-F."/>
            <person name="Clark R.M."/>
            <person name="Fahlgren N."/>
            <person name="Fawcett J.A."/>
            <person name="Grimwood J."/>
            <person name="Gundlach H."/>
            <person name="Haberer G."/>
            <person name="Hollister J.D."/>
            <person name="Ossowski S."/>
            <person name="Ottilar R.P."/>
            <person name="Salamov A.A."/>
            <person name="Schneeberger K."/>
            <person name="Spannagl M."/>
            <person name="Wang X."/>
            <person name="Yang L."/>
            <person name="Nasrallah M.E."/>
            <person name="Bergelson J."/>
            <person name="Carrington J.C."/>
            <person name="Gaut B.S."/>
            <person name="Schmutz J."/>
            <person name="Mayer K.F.X."/>
            <person name="Van de Peer Y."/>
            <person name="Grigoriev I.V."/>
            <person name="Nordborg M."/>
            <person name="Weigel D."/>
            <person name="Guo Y.-L."/>
        </authorList>
    </citation>
    <scope>NUCLEOTIDE SEQUENCE [LARGE SCALE GENOMIC DNA]</scope>
    <source>
        <strain evidence="3">cv. MN47</strain>
    </source>
</reference>
<dbReference type="CDD" id="cd06222">
    <property type="entry name" value="RNase_H_like"/>
    <property type="match status" value="1"/>
</dbReference>